<dbReference type="GO" id="GO:0003700">
    <property type="term" value="F:DNA-binding transcription factor activity"/>
    <property type="evidence" value="ECO:0007669"/>
    <property type="project" value="InterPro"/>
</dbReference>
<dbReference type="Proteomes" id="UP000193409">
    <property type="component" value="Unassembled WGS sequence"/>
</dbReference>
<keyword evidence="1" id="KW-0805">Transcription regulation</keyword>
<evidence type="ECO:0000256" key="2">
    <source>
        <dbReference type="ARBA" id="ARBA00023125"/>
    </source>
</evidence>
<evidence type="ECO:0000259" key="4">
    <source>
        <dbReference type="PROSITE" id="PS50949"/>
    </source>
</evidence>
<dbReference type="Pfam" id="PF07729">
    <property type="entry name" value="FCD"/>
    <property type="match status" value="1"/>
</dbReference>
<dbReference type="InterPro" id="IPR036388">
    <property type="entry name" value="WH-like_DNA-bd_sf"/>
</dbReference>
<dbReference type="Pfam" id="PF00392">
    <property type="entry name" value="GntR"/>
    <property type="match status" value="1"/>
</dbReference>
<dbReference type="SUPFAM" id="SSF46785">
    <property type="entry name" value="Winged helix' DNA-binding domain"/>
    <property type="match status" value="1"/>
</dbReference>
<dbReference type="InterPro" id="IPR008920">
    <property type="entry name" value="TF_FadR/GntR_C"/>
</dbReference>
<dbReference type="AlphaFoldDB" id="A0A1Y5SZN1"/>
<dbReference type="PROSITE" id="PS50949">
    <property type="entry name" value="HTH_GNTR"/>
    <property type="match status" value="1"/>
</dbReference>
<dbReference type="SUPFAM" id="SSF48008">
    <property type="entry name" value="GntR ligand-binding domain-like"/>
    <property type="match status" value="1"/>
</dbReference>
<protein>
    <submittedName>
        <fullName evidence="5">Putative HTH-type transcriptional regulator YdfH</fullName>
    </submittedName>
</protein>
<keyword evidence="2" id="KW-0238">DNA-binding</keyword>
<dbReference type="SMART" id="SM00345">
    <property type="entry name" value="HTH_GNTR"/>
    <property type="match status" value="1"/>
</dbReference>
<organism evidence="5 6">
    <name type="scientific">Pseudoruegeria aquimaris</name>
    <dbReference type="NCBI Taxonomy" id="393663"/>
    <lineage>
        <taxon>Bacteria</taxon>
        <taxon>Pseudomonadati</taxon>
        <taxon>Pseudomonadota</taxon>
        <taxon>Alphaproteobacteria</taxon>
        <taxon>Rhodobacterales</taxon>
        <taxon>Roseobacteraceae</taxon>
        <taxon>Pseudoruegeria</taxon>
    </lineage>
</organism>
<dbReference type="EMBL" id="FWFQ01000020">
    <property type="protein sequence ID" value="SLN52010.1"/>
    <property type="molecule type" value="Genomic_DNA"/>
</dbReference>
<evidence type="ECO:0000256" key="1">
    <source>
        <dbReference type="ARBA" id="ARBA00023015"/>
    </source>
</evidence>
<evidence type="ECO:0000313" key="6">
    <source>
        <dbReference type="Proteomes" id="UP000193409"/>
    </source>
</evidence>
<accession>A0A1Y5SZN1</accession>
<dbReference type="InterPro" id="IPR000524">
    <property type="entry name" value="Tscrpt_reg_HTH_GntR"/>
</dbReference>
<dbReference type="SMART" id="SM00895">
    <property type="entry name" value="FCD"/>
    <property type="match status" value="1"/>
</dbReference>
<dbReference type="InterPro" id="IPR036390">
    <property type="entry name" value="WH_DNA-bd_sf"/>
</dbReference>
<dbReference type="CDD" id="cd07377">
    <property type="entry name" value="WHTH_GntR"/>
    <property type="match status" value="1"/>
</dbReference>
<dbReference type="PANTHER" id="PTHR43537:SF5">
    <property type="entry name" value="UXU OPERON TRANSCRIPTIONAL REGULATOR"/>
    <property type="match status" value="1"/>
</dbReference>
<dbReference type="Gene3D" id="1.20.120.530">
    <property type="entry name" value="GntR ligand-binding domain-like"/>
    <property type="match status" value="1"/>
</dbReference>
<dbReference type="RefSeq" id="WP_085869246.1">
    <property type="nucleotide sequence ID" value="NZ_FWFQ01000020.1"/>
</dbReference>
<evidence type="ECO:0000256" key="3">
    <source>
        <dbReference type="ARBA" id="ARBA00023163"/>
    </source>
</evidence>
<reference evidence="5 6" key="1">
    <citation type="submission" date="2017-03" db="EMBL/GenBank/DDBJ databases">
        <authorList>
            <person name="Afonso C.L."/>
            <person name="Miller P.J."/>
            <person name="Scott M.A."/>
            <person name="Spackman E."/>
            <person name="Goraichik I."/>
            <person name="Dimitrov K.M."/>
            <person name="Suarez D.L."/>
            <person name="Swayne D.E."/>
        </authorList>
    </citation>
    <scope>NUCLEOTIDE SEQUENCE [LARGE SCALE GENOMIC DNA]</scope>
    <source>
        <strain evidence="5 6">CECT 7680</strain>
    </source>
</reference>
<feature type="domain" description="HTH gntR-type" evidence="4">
    <location>
        <begin position="11"/>
        <end position="78"/>
    </location>
</feature>
<keyword evidence="3" id="KW-0804">Transcription</keyword>
<dbReference type="InterPro" id="IPR011711">
    <property type="entry name" value="GntR_C"/>
</dbReference>
<keyword evidence="6" id="KW-1185">Reference proteome</keyword>
<gene>
    <name evidence="5" type="primary">ydfH_4</name>
    <name evidence="5" type="ORF">PSA7680_02706</name>
</gene>
<proteinExistence type="predicted"/>
<dbReference type="PANTHER" id="PTHR43537">
    <property type="entry name" value="TRANSCRIPTIONAL REGULATOR, GNTR FAMILY"/>
    <property type="match status" value="1"/>
</dbReference>
<name>A0A1Y5SZN1_9RHOB</name>
<dbReference type="Gene3D" id="1.10.10.10">
    <property type="entry name" value="Winged helix-like DNA-binding domain superfamily/Winged helix DNA-binding domain"/>
    <property type="match status" value="1"/>
</dbReference>
<evidence type="ECO:0000313" key="5">
    <source>
        <dbReference type="EMBL" id="SLN52010.1"/>
    </source>
</evidence>
<dbReference type="GO" id="GO:0003677">
    <property type="term" value="F:DNA binding"/>
    <property type="evidence" value="ECO:0007669"/>
    <property type="project" value="UniProtKB-KW"/>
</dbReference>
<dbReference type="OrthoDB" id="7834120at2"/>
<sequence>MANAGTAQKARSSVDRIVERLYDDIRHMRLLPGTRISETDIAAQFGVSRQPVRDAFNRLANMDLIIVRPKKATEVKKFSVAAIERSRFVRASVEKEVLRLAAQRCTEADGFLLDSCISLQHKAMSEGDNAGFTQLDYEFHKTLCDIARVPYAFDVIRGEKEKVDRLCMLQLSKENRMPQLVEDHEAIAEAVKAGDPEAAAAAGATHLSRLDDTIAAIRITSAAYFDDSED</sequence>